<name>A0A133XEF6_9RHOO</name>
<dbReference type="GO" id="GO:0005829">
    <property type="term" value="C:cytosol"/>
    <property type="evidence" value="ECO:0007669"/>
    <property type="project" value="TreeGrafter"/>
</dbReference>
<reference evidence="6 7" key="1">
    <citation type="submission" date="2015-12" db="EMBL/GenBank/DDBJ databases">
        <title>Nitrous oxide reduction kinetics distinguish bacteria harboring typical versus atypical NosZ.</title>
        <authorList>
            <person name="Yoon S."/>
            <person name="Nissen S."/>
            <person name="Park D."/>
            <person name="Sanford R.A."/>
            <person name="Loeffler F.E."/>
        </authorList>
    </citation>
    <scope>NUCLEOTIDE SEQUENCE [LARGE SCALE GENOMIC DNA]</scope>
    <source>
        <strain evidence="6 7">ATCC BAA-841</strain>
    </source>
</reference>
<sequence length="232" mass="25997">MRDHQPINIETLLSHIALFNGLGPDEIAKIAKGAREVHCDKGETLFHRGDPCTGFHVLVYGQIKLSFNSAQGVEKIVEVVEQGQSFGEAIMFLDKPYVVSAHALVPCLLLHVSKSVIFDELAHDHGFVRKMLGGLAMRTHQLMLDVEGYSLQSGKQRIIGYLMHELQEGGYGNENVLLELPVTKGVIASRLNLTQEHFSRILHELTDLGLIQVEGKRIRIPDVDRLNRHQLR</sequence>
<keyword evidence="7" id="KW-1185">Reference proteome</keyword>
<dbReference type="Proteomes" id="UP000070186">
    <property type="component" value="Unassembled WGS sequence"/>
</dbReference>
<dbReference type="InterPro" id="IPR036388">
    <property type="entry name" value="WH-like_DNA-bd_sf"/>
</dbReference>
<dbReference type="Gene3D" id="1.10.10.10">
    <property type="entry name" value="Winged helix-like DNA-binding domain superfamily/Winged helix DNA-binding domain"/>
    <property type="match status" value="1"/>
</dbReference>
<dbReference type="SMART" id="SM00419">
    <property type="entry name" value="HTH_CRP"/>
    <property type="match status" value="1"/>
</dbReference>
<dbReference type="EMBL" id="LODL01000035">
    <property type="protein sequence ID" value="KXB29306.1"/>
    <property type="molecule type" value="Genomic_DNA"/>
</dbReference>
<dbReference type="PANTHER" id="PTHR24567:SF68">
    <property type="entry name" value="DNA-BINDING TRANSCRIPTIONAL DUAL REGULATOR CRP"/>
    <property type="match status" value="1"/>
</dbReference>
<organism evidence="6 7">
    <name type="scientific">Dechloromonas denitrificans</name>
    <dbReference type="NCBI Taxonomy" id="281362"/>
    <lineage>
        <taxon>Bacteria</taxon>
        <taxon>Pseudomonadati</taxon>
        <taxon>Pseudomonadota</taxon>
        <taxon>Betaproteobacteria</taxon>
        <taxon>Rhodocyclales</taxon>
        <taxon>Azonexaceae</taxon>
        <taxon>Dechloromonas</taxon>
    </lineage>
</organism>
<dbReference type="SUPFAM" id="SSF51206">
    <property type="entry name" value="cAMP-binding domain-like"/>
    <property type="match status" value="1"/>
</dbReference>
<dbReference type="PROSITE" id="PS50042">
    <property type="entry name" value="CNMP_BINDING_3"/>
    <property type="match status" value="1"/>
</dbReference>
<dbReference type="InterPro" id="IPR012318">
    <property type="entry name" value="HTH_CRP"/>
</dbReference>
<keyword evidence="1" id="KW-0805">Transcription regulation</keyword>
<evidence type="ECO:0000259" key="5">
    <source>
        <dbReference type="PROSITE" id="PS51063"/>
    </source>
</evidence>
<evidence type="ECO:0000256" key="3">
    <source>
        <dbReference type="ARBA" id="ARBA00023163"/>
    </source>
</evidence>
<dbReference type="InterPro" id="IPR036390">
    <property type="entry name" value="WH_DNA-bd_sf"/>
</dbReference>
<dbReference type="SMART" id="SM00100">
    <property type="entry name" value="cNMP"/>
    <property type="match status" value="1"/>
</dbReference>
<feature type="domain" description="Cyclic nucleotide-binding" evidence="4">
    <location>
        <begin position="18"/>
        <end position="138"/>
    </location>
</feature>
<dbReference type="InterPro" id="IPR050397">
    <property type="entry name" value="Env_Response_Regulators"/>
</dbReference>
<evidence type="ECO:0000259" key="4">
    <source>
        <dbReference type="PROSITE" id="PS50042"/>
    </source>
</evidence>
<dbReference type="STRING" id="281362.AT959_15145"/>
<dbReference type="InterPro" id="IPR014710">
    <property type="entry name" value="RmlC-like_jellyroll"/>
</dbReference>
<dbReference type="RefSeq" id="WP_066884668.1">
    <property type="nucleotide sequence ID" value="NZ_LODL01000035.1"/>
</dbReference>
<evidence type="ECO:0000313" key="7">
    <source>
        <dbReference type="Proteomes" id="UP000070186"/>
    </source>
</evidence>
<dbReference type="Pfam" id="PF00027">
    <property type="entry name" value="cNMP_binding"/>
    <property type="match status" value="1"/>
</dbReference>
<keyword evidence="3" id="KW-0804">Transcription</keyword>
<dbReference type="Gene3D" id="2.60.120.10">
    <property type="entry name" value="Jelly Rolls"/>
    <property type="match status" value="1"/>
</dbReference>
<dbReference type="PANTHER" id="PTHR24567">
    <property type="entry name" value="CRP FAMILY TRANSCRIPTIONAL REGULATORY PROTEIN"/>
    <property type="match status" value="1"/>
</dbReference>
<accession>A0A133XEF6</accession>
<keyword evidence="2" id="KW-0238">DNA-binding</keyword>
<dbReference type="GO" id="GO:0003677">
    <property type="term" value="F:DNA binding"/>
    <property type="evidence" value="ECO:0007669"/>
    <property type="project" value="UniProtKB-KW"/>
</dbReference>
<dbReference type="PROSITE" id="PS51063">
    <property type="entry name" value="HTH_CRP_2"/>
    <property type="match status" value="1"/>
</dbReference>
<dbReference type="Pfam" id="PF13545">
    <property type="entry name" value="HTH_Crp_2"/>
    <property type="match status" value="1"/>
</dbReference>
<feature type="domain" description="HTH crp-type" evidence="5">
    <location>
        <begin position="152"/>
        <end position="224"/>
    </location>
</feature>
<dbReference type="AlphaFoldDB" id="A0A133XEF6"/>
<dbReference type="InterPro" id="IPR018490">
    <property type="entry name" value="cNMP-bd_dom_sf"/>
</dbReference>
<dbReference type="SUPFAM" id="SSF46785">
    <property type="entry name" value="Winged helix' DNA-binding domain"/>
    <property type="match status" value="1"/>
</dbReference>
<dbReference type="InterPro" id="IPR000595">
    <property type="entry name" value="cNMP-bd_dom"/>
</dbReference>
<proteinExistence type="predicted"/>
<evidence type="ECO:0000256" key="2">
    <source>
        <dbReference type="ARBA" id="ARBA00023125"/>
    </source>
</evidence>
<evidence type="ECO:0000313" key="6">
    <source>
        <dbReference type="EMBL" id="KXB29306.1"/>
    </source>
</evidence>
<dbReference type="GO" id="GO:0003700">
    <property type="term" value="F:DNA-binding transcription factor activity"/>
    <property type="evidence" value="ECO:0007669"/>
    <property type="project" value="TreeGrafter"/>
</dbReference>
<gene>
    <name evidence="6" type="ORF">AT959_15145</name>
</gene>
<comment type="caution">
    <text evidence="6">The sequence shown here is derived from an EMBL/GenBank/DDBJ whole genome shotgun (WGS) entry which is preliminary data.</text>
</comment>
<dbReference type="CDD" id="cd00038">
    <property type="entry name" value="CAP_ED"/>
    <property type="match status" value="1"/>
</dbReference>
<evidence type="ECO:0000256" key="1">
    <source>
        <dbReference type="ARBA" id="ARBA00023015"/>
    </source>
</evidence>
<protein>
    <submittedName>
        <fullName evidence="6">Crp/Fnr family transcriptional regulator</fullName>
    </submittedName>
</protein>